<accession>A0A026W9U3</accession>
<dbReference type="Proteomes" id="UP000053097">
    <property type="component" value="Unassembled WGS sequence"/>
</dbReference>
<dbReference type="EMBL" id="KK107310">
    <property type="protein sequence ID" value="EZA52872.1"/>
    <property type="molecule type" value="Genomic_DNA"/>
</dbReference>
<reference evidence="1 2" key="1">
    <citation type="journal article" date="2014" name="Curr. Biol.">
        <title>The genome of the clonal raider ant Cerapachys biroi.</title>
        <authorList>
            <person name="Oxley P.R."/>
            <person name="Ji L."/>
            <person name="Fetter-Pruneda I."/>
            <person name="McKenzie S.K."/>
            <person name="Li C."/>
            <person name="Hu H."/>
            <person name="Zhang G."/>
            <person name="Kronauer D.J."/>
        </authorList>
    </citation>
    <scope>NUCLEOTIDE SEQUENCE [LARGE SCALE GENOMIC DNA]</scope>
</reference>
<organism evidence="1 2">
    <name type="scientific">Ooceraea biroi</name>
    <name type="common">Clonal raider ant</name>
    <name type="synonym">Cerapachys biroi</name>
    <dbReference type="NCBI Taxonomy" id="2015173"/>
    <lineage>
        <taxon>Eukaryota</taxon>
        <taxon>Metazoa</taxon>
        <taxon>Ecdysozoa</taxon>
        <taxon>Arthropoda</taxon>
        <taxon>Hexapoda</taxon>
        <taxon>Insecta</taxon>
        <taxon>Pterygota</taxon>
        <taxon>Neoptera</taxon>
        <taxon>Endopterygota</taxon>
        <taxon>Hymenoptera</taxon>
        <taxon>Apocrita</taxon>
        <taxon>Aculeata</taxon>
        <taxon>Formicoidea</taxon>
        <taxon>Formicidae</taxon>
        <taxon>Dorylinae</taxon>
        <taxon>Ooceraea</taxon>
    </lineage>
</organism>
<dbReference type="AlphaFoldDB" id="A0A026W9U3"/>
<evidence type="ECO:0008006" key="3">
    <source>
        <dbReference type="Google" id="ProtNLM"/>
    </source>
</evidence>
<gene>
    <name evidence="1" type="ORF">X777_07690</name>
</gene>
<evidence type="ECO:0000313" key="2">
    <source>
        <dbReference type="Proteomes" id="UP000053097"/>
    </source>
</evidence>
<evidence type="ECO:0000313" key="1">
    <source>
        <dbReference type="EMBL" id="EZA52872.1"/>
    </source>
</evidence>
<protein>
    <recommendedName>
        <fullName evidence="3">DUF4817 domain-containing protein</fullName>
    </recommendedName>
</protein>
<dbReference type="PANTHER" id="PTHR47326">
    <property type="entry name" value="TRANSPOSABLE ELEMENT TC3 TRANSPOSASE-LIKE PROTEIN"/>
    <property type="match status" value="1"/>
</dbReference>
<keyword evidence="2" id="KW-1185">Reference proteome</keyword>
<name>A0A026W9U3_OOCBI</name>
<sequence>MVAQNPHISSRQIERESGINRRSVLRILHHVHGLNPGDYPNRIAFCQWFLSRNLIQPNFGRIVLFSDEA</sequence>
<proteinExistence type="predicted"/>
<dbReference type="PANTHER" id="PTHR47326:SF1">
    <property type="entry name" value="HTH PSQ-TYPE DOMAIN-CONTAINING PROTEIN"/>
    <property type="match status" value="1"/>
</dbReference>